<sequence>MCESDADADASFGSNQSDSLFLDDTEVSFSVRNDTQADGNQTVEEVKQLPEVKDEWRVVECLELMKLVNSLGKDFSQISTRLKSTDGMIGRPRNYFTPEVCEAMYNLLLAKTRQFPEFKEFFDQIYTEKAHVLWLMMFYQKRVDVVRSFLKDTLSDRKIVNLVKSYFANSIDDENKQKITFLLKKLYSLLFSTLPYDEFKDVDKSTTACLKIFTDDIRKDVNDAESLREKAMMKYMENLFKSELEIVPALNVPVKTPKSKISPPKVIPQRSPSPKKIQILSPQRKVANISTPVVDSEEPPKKKRFEQVSNIFSDLTPKINRGKKITNVGPKQVVKATPKVVKQQHRSISKNSRQSQVIKGSKKEVEVQTLLSLSKNSRQSQVIKGSKKEVEVQTLLCLVNDALEKTQKLTIYRPRKKEETKENEKRTVGTQTTKPFTMTAESIKWDDREIPCSDMTSKVYGACLRSDSKFIRRKTVTLNFFFNETGLKTYHAVAMRTHPCKMAFEQLKNKDDRHYFYNPVRFEATKYRRMIHRPMDLLTIEDLMVRKQINTSMDLFLHVALICANGVVFDVVTEESSDYFVDAAKCLKPFLKK</sequence>
<evidence type="ECO:0000313" key="2">
    <source>
        <dbReference type="WBParaSite" id="JU765_v2.g6977.t1"/>
    </source>
</evidence>
<protein>
    <submittedName>
        <fullName evidence="2">Bromo domain-containing protein</fullName>
    </submittedName>
</protein>
<proteinExistence type="predicted"/>
<reference evidence="2" key="1">
    <citation type="submission" date="2022-11" db="UniProtKB">
        <authorList>
            <consortium name="WormBaseParasite"/>
        </authorList>
    </citation>
    <scope>IDENTIFICATION</scope>
</reference>
<accession>A0AC34RI68</accession>
<dbReference type="WBParaSite" id="JU765_v2.g6977.t1">
    <property type="protein sequence ID" value="JU765_v2.g6977.t1"/>
    <property type="gene ID" value="JU765_v2.g6977"/>
</dbReference>
<evidence type="ECO:0000313" key="1">
    <source>
        <dbReference type="Proteomes" id="UP000887576"/>
    </source>
</evidence>
<organism evidence="1 2">
    <name type="scientific">Panagrolaimus sp. JU765</name>
    <dbReference type="NCBI Taxonomy" id="591449"/>
    <lineage>
        <taxon>Eukaryota</taxon>
        <taxon>Metazoa</taxon>
        <taxon>Ecdysozoa</taxon>
        <taxon>Nematoda</taxon>
        <taxon>Chromadorea</taxon>
        <taxon>Rhabditida</taxon>
        <taxon>Tylenchina</taxon>
        <taxon>Panagrolaimomorpha</taxon>
        <taxon>Panagrolaimoidea</taxon>
        <taxon>Panagrolaimidae</taxon>
        <taxon>Panagrolaimus</taxon>
    </lineage>
</organism>
<dbReference type="Proteomes" id="UP000887576">
    <property type="component" value="Unplaced"/>
</dbReference>
<name>A0AC34RI68_9BILA</name>